<proteinExistence type="predicted"/>
<dbReference type="EMBL" id="LT607409">
    <property type="protein sequence ID" value="SCE83010.1"/>
    <property type="molecule type" value="Genomic_DNA"/>
</dbReference>
<protein>
    <submittedName>
        <fullName evidence="1">Uncharacterized protein</fullName>
    </submittedName>
</protein>
<evidence type="ECO:0000313" key="1">
    <source>
        <dbReference type="EMBL" id="SCE83010.1"/>
    </source>
</evidence>
<dbReference type="RefSeq" id="WP_088987171.1">
    <property type="nucleotide sequence ID" value="NZ_LT607409.1"/>
</dbReference>
<evidence type="ECO:0000313" key="2">
    <source>
        <dbReference type="Proteomes" id="UP000198224"/>
    </source>
</evidence>
<dbReference type="AlphaFoldDB" id="A0A1C4VGD1"/>
<accession>A0A1C4VGD1</accession>
<keyword evidence="2" id="KW-1185">Reference proteome</keyword>
<gene>
    <name evidence="1" type="ORF">GA0070612_1405</name>
</gene>
<sequence>MPPFESGDLLHITRAASVQFSRPFHFRLIRVLADRVTYDGWAWIEGYELDARGEAVARRELFVQPSGLRMLSRHPAGGRRQR</sequence>
<dbReference type="Proteomes" id="UP000198224">
    <property type="component" value="Chromosome I"/>
</dbReference>
<reference evidence="2" key="1">
    <citation type="submission" date="2016-06" db="EMBL/GenBank/DDBJ databases">
        <authorList>
            <person name="Varghese N."/>
            <person name="Submissions Spin"/>
        </authorList>
    </citation>
    <scope>NUCLEOTIDE SEQUENCE [LARGE SCALE GENOMIC DNA]</scope>
    <source>
        <strain evidence="2">DSM 45160</strain>
    </source>
</reference>
<organism evidence="1 2">
    <name type="scientific">Micromonospora chokoriensis</name>
    <dbReference type="NCBI Taxonomy" id="356851"/>
    <lineage>
        <taxon>Bacteria</taxon>
        <taxon>Bacillati</taxon>
        <taxon>Actinomycetota</taxon>
        <taxon>Actinomycetes</taxon>
        <taxon>Micromonosporales</taxon>
        <taxon>Micromonosporaceae</taxon>
        <taxon>Micromonospora</taxon>
    </lineage>
</organism>
<name>A0A1C4VGD1_9ACTN</name>